<dbReference type="HOGENOM" id="CLU_149394_0_0_9"/>
<dbReference type="STRING" id="573061.Clocel_3593"/>
<evidence type="ECO:0000259" key="1">
    <source>
        <dbReference type="Pfam" id="PF01814"/>
    </source>
</evidence>
<gene>
    <name evidence="2" type="ordered locus">Clocel_3593</name>
</gene>
<protein>
    <submittedName>
        <fullName evidence="2">Hemerythrin HHE cation binding domain protein</fullName>
    </submittedName>
</protein>
<proteinExistence type="predicted"/>
<keyword evidence="3" id="KW-1185">Reference proteome</keyword>
<name>D9SWI6_CLOC7</name>
<dbReference type="AlphaFoldDB" id="D9SWI6"/>
<feature type="domain" description="Hemerythrin-like" evidence="1">
    <location>
        <begin position="4"/>
        <end position="135"/>
    </location>
</feature>
<dbReference type="RefSeq" id="WP_010073598.1">
    <property type="nucleotide sequence ID" value="NC_014393.1"/>
</dbReference>
<dbReference type="Gene3D" id="1.20.120.520">
    <property type="entry name" value="nmb1532 protein domain like"/>
    <property type="match status" value="1"/>
</dbReference>
<evidence type="ECO:0000313" key="3">
    <source>
        <dbReference type="Proteomes" id="UP000002730"/>
    </source>
</evidence>
<dbReference type="EMBL" id="CP002160">
    <property type="protein sequence ID" value="ADL53268.1"/>
    <property type="molecule type" value="Genomic_DNA"/>
</dbReference>
<reference evidence="2 3" key="1">
    <citation type="submission" date="2010-08" db="EMBL/GenBank/DDBJ databases">
        <title>Complete sequence of Clostridium cellulovorans 743B.</title>
        <authorList>
            <consortium name="US DOE Joint Genome Institute"/>
            <person name="Lucas S."/>
            <person name="Copeland A."/>
            <person name="Lapidus A."/>
            <person name="Cheng J.-F."/>
            <person name="Bruce D."/>
            <person name="Goodwin L."/>
            <person name="Pitluck S."/>
            <person name="Chertkov O."/>
            <person name="Detter J.C."/>
            <person name="Han C."/>
            <person name="Tapia R."/>
            <person name="Land M."/>
            <person name="Hauser L."/>
            <person name="Chang Y.-J."/>
            <person name="Jeffries C."/>
            <person name="Kyrpides N."/>
            <person name="Ivanova N."/>
            <person name="Mikhailova N."/>
            <person name="Hemme C.L."/>
            <person name="Woyke T."/>
        </authorList>
    </citation>
    <scope>NUCLEOTIDE SEQUENCE [LARGE SCALE GENOMIC DNA]</scope>
    <source>
        <strain evidence="3">ATCC 35296 / DSM 3052 / OCM 3 / 743B</strain>
    </source>
</reference>
<accession>D9SWI6</accession>
<dbReference type="eggNOG" id="COG2846">
    <property type="taxonomic scope" value="Bacteria"/>
</dbReference>
<dbReference type="Pfam" id="PF01814">
    <property type="entry name" value="Hemerythrin"/>
    <property type="match status" value="1"/>
</dbReference>
<dbReference type="OrthoDB" id="360658at2"/>
<sequence length="138" mass="16069">MANISNLERQHGEIRELFLVIKEGINANDIKENLDSLVKNINILAGKINVHMHSEDKFLYPTLIESEDEDLRKLAKEYGEEMGTIHGDFSDYKNKFNTKYKILNDTDSFLKESKEILKLLESRISKEDMHLYPKIKAL</sequence>
<dbReference type="KEGG" id="ccb:Clocel_3593"/>
<dbReference type="InterPro" id="IPR012312">
    <property type="entry name" value="Hemerythrin-like"/>
</dbReference>
<dbReference type="Proteomes" id="UP000002730">
    <property type="component" value="Chromosome"/>
</dbReference>
<organism evidence="2 3">
    <name type="scientific">Clostridium cellulovorans (strain ATCC 35296 / DSM 3052 / OCM 3 / 743B)</name>
    <dbReference type="NCBI Taxonomy" id="573061"/>
    <lineage>
        <taxon>Bacteria</taxon>
        <taxon>Bacillati</taxon>
        <taxon>Bacillota</taxon>
        <taxon>Clostridia</taxon>
        <taxon>Eubacteriales</taxon>
        <taxon>Clostridiaceae</taxon>
        <taxon>Clostridium</taxon>
    </lineage>
</organism>
<evidence type="ECO:0000313" key="2">
    <source>
        <dbReference type="EMBL" id="ADL53268.1"/>
    </source>
</evidence>